<dbReference type="GO" id="GO:0031564">
    <property type="term" value="P:transcription antitermination"/>
    <property type="evidence" value="ECO:0007669"/>
    <property type="project" value="UniProtKB-KW"/>
</dbReference>
<organism evidence="5 6">
    <name type="scientific">Collinsella tanakaei</name>
    <dbReference type="NCBI Taxonomy" id="626935"/>
    <lineage>
        <taxon>Bacteria</taxon>
        <taxon>Bacillati</taxon>
        <taxon>Actinomycetota</taxon>
        <taxon>Coriobacteriia</taxon>
        <taxon>Coriobacteriales</taxon>
        <taxon>Coriobacteriaceae</taxon>
        <taxon>Collinsella</taxon>
    </lineage>
</organism>
<dbReference type="GO" id="GO:0006354">
    <property type="term" value="P:DNA-templated transcription elongation"/>
    <property type="evidence" value="ECO:0007669"/>
    <property type="project" value="InterPro"/>
</dbReference>
<dbReference type="SUPFAM" id="SSF82679">
    <property type="entry name" value="N-utilization substance G protein NusG, N-terminal domain"/>
    <property type="match status" value="1"/>
</dbReference>
<dbReference type="PANTHER" id="PTHR30265:SF4">
    <property type="entry name" value="KOW MOTIF FAMILY PROTEIN, EXPRESSED"/>
    <property type="match status" value="1"/>
</dbReference>
<dbReference type="CDD" id="cd06091">
    <property type="entry name" value="KOW_NusG"/>
    <property type="match status" value="1"/>
</dbReference>
<dbReference type="InterPro" id="IPR005824">
    <property type="entry name" value="KOW"/>
</dbReference>
<evidence type="ECO:0000256" key="3">
    <source>
        <dbReference type="ARBA" id="ARBA00023163"/>
    </source>
</evidence>
<dbReference type="RefSeq" id="WP_117679012.1">
    <property type="nucleotide sequence ID" value="NZ_QSRJ01000002.1"/>
</dbReference>
<keyword evidence="2" id="KW-0805">Transcription regulation</keyword>
<dbReference type="Proteomes" id="UP000260943">
    <property type="component" value="Unassembled WGS sequence"/>
</dbReference>
<dbReference type="InterPro" id="IPR006645">
    <property type="entry name" value="NGN-like_dom"/>
</dbReference>
<evidence type="ECO:0000256" key="2">
    <source>
        <dbReference type="ARBA" id="ARBA00023015"/>
    </source>
</evidence>
<proteinExistence type="predicted"/>
<keyword evidence="1" id="KW-0889">Transcription antitermination</keyword>
<dbReference type="AlphaFoldDB" id="A0A3E4QXW0"/>
<dbReference type="Gene3D" id="3.30.70.940">
    <property type="entry name" value="NusG, N-terminal domain"/>
    <property type="match status" value="1"/>
</dbReference>
<name>A0A3E4QXW0_9ACTN</name>
<keyword evidence="3" id="KW-0804">Transcription</keyword>
<evidence type="ECO:0000256" key="1">
    <source>
        <dbReference type="ARBA" id="ARBA00022814"/>
    </source>
</evidence>
<comment type="caution">
    <text evidence="5">The sequence shown here is derived from an EMBL/GenBank/DDBJ whole genome shotgun (WGS) entry which is preliminary data.</text>
</comment>
<evidence type="ECO:0000259" key="4">
    <source>
        <dbReference type="SMART" id="SM00739"/>
    </source>
</evidence>
<dbReference type="InterPro" id="IPR008991">
    <property type="entry name" value="Translation_prot_SH3-like_sf"/>
</dbReference>
<reference evidence="5 6" key="1">
    <citation type="submission" date="2018-08" db="EMBL/GenBank/DDBJ databases">
        <title>A genome reference for cultivated species of the human gut microbiota.</title>
        <authorList>
            <person name="Zou Y."/>
            <person name="Xue W."/>
            <person name="Luo G."/>
        </authorList>
    </citation>
    <scope>NUCLEOTIDE SEQUENCE [LARGE SCALE GENOMIC DNA]</scope>
    <source>
        <strain evidence="5 6">TF08-14</strain>
    </source>
</reference>
<dbReference type="Pfam" id="PF02357">
    <property type="entry name" value="NusG"/>
    <property type="match status" value="1"/>
</dbReference>
<protein>
    <submittedName>
        <fullName evidence="5">Antiterminator LoaP</fullName>
    </submittedName>
</protein>
<dbReference type="InterPro" id="IPR047663">
    <property type="entry name" value="Transcription_antiterm_LoaP"/>
</dbReference>
<gene>
    <name evidence="5" type="primary">loaP</name>
    <name evidence="5" type="ORF">DXC81_02440</name>
</gene>
<evidence type="ECO:0000313" key="5">
    <source>
        <dbReference type="EMBL" id="RGL11664.1"/>
    </source>
</evidence>
<dbReference type="SMART" id="SM00739">
    <property type="entry name" value="KOW"/>
    <property type="match status" value="1"/>
</dbReference>
<evidence type="ECO:0000313" key="6">
    <source>
        <dbReference type="Proteomes" id="UP000260943"/>
    </source>
</evidence>
<dbReference type="SUPFAM" id="SSF50104">
    <property type="entry name" value="Translation proteins SH3-like domain"/>
    <property type="match status" value="1"/>
</dbReference>
<dbReference type="InterPro" id="IPR036735">
    <property type="entry name" value="NGN_dom_sf"/>
</dbReference>
<dbReference type="EMBL" id="QSRJ01000002">
    <property type="protein sequence ID" value="RGL11664.1"/>
    <property type="molecule type" value="Genomic_DNA"/>
</dbReference>
<dbReference type="Pfam" id="PF00467">
    <property type="entry name" value="KOW"/>
    <property type="match status" value="1"/>
</dbReference>
<dbReference type="NCBIfam" id="NF033641">
    <property type="entry name" value="antiterm_LoaP"/>
    <property type="match status" value="1"/>
</dbReference>
<dbReference type="PANTHER" id="PTHR30265">
    <property type="entry name" value="RHO-INTERACTING TRANSCRIPTION TERMINATION FACTOR NUSG"/>
    <property type="match status" value="1"/>
</dbReference>
<dbReference type="Gene3D" id="2.30.30.30">
    <property type="match status" value="1"/>
</dbReference>
<dbReference type="InterPro" id="IPR043425">
    <property type="entry name" value="NusG-like"/>
</dbReference>
<sequence>MWYVIQVMRGREEAMASLISRVVPKSVLEECFYPQYATEMKVRGAWVPVQKPLFPGYLIGITGDPATLERHLLKMNEFARVLSRGDVFVPLAKEEVALIGGFTRPGDRVVPMSLGFKDGDRVIVSQGPLKGHEGLITDINRRKSTAYLSIDLCGRKVSVRMGLGVLRTPTGSLVHASAELDD</sequence>
<feature type="domain" description="KOW" evidence="4">
    <location>
        <begin position="115"/>
        <end position="142"/>
    </location>
</feature>
<dbReference type="InterPro" id="IPR014722">
    <property type="entry name" value="Rib_uL2_dom2"/>
</dbReference>
<accession>A0A3E4QXW0</accession>